<name>A0A2D2C3Y9_9RHOB</name>
<keyword evidence="4 11" id="KW-0489">Methyltransferase</keyword>
<dbReference type="GO" id="GO:0050660">
    <property type="term" value="F:flavin adenine dinucleotide binding"/>
    <property type="evidence" value="ECO:0007669"/>
    <property type="project" value="UniProtKB-UniRule"/>
</dbReference>
<gene>
    <name evidence="11" type="primary">trmFO</name>
    <name evidence="13" type="ORF">PYTT13_15940</name>
</gene>
<dbReference type="InterPro" id="IPR020595">
    <property type="entry name" value="MnmG-rel_CS"/>
</dbReference>
<accession>A0A2D2C3Y9</accession>
<dbReference type="GeneID" id="78899141"/>
<keyword evidence="9 11" id="KW-0521">NADP</keyword>
<dbReference type="GO" id="GO:0002098">
    <property type="term" value="P:tRNA wobble uridine modification"/>
    <property type="evidence" value="ECO:0007669"/>
    <property type="project" value="TreeGrafter"/>
</dbReference>
<reference evidence="13 14" key="1">
    <citation type="submission" date="2017-10" db="EMBL/GenBank/DDBJ databases">
        <title>Complete genome sequence of Paracoccus yeei TT13 isolated from human skin.</title>
        <authorList>
            <person name="Lee K."/>
            <person name="Lim J.Y."/>
            <person name="Hwang I."/>
        </authorList>
    </citation>
    <scope>NUCLEOTIDE SEQUENCE [LARGE SCALE GENOMIC DNA]</scope>
    <source>
        <strain evidence="13 14">TT13</strain>
    </source>
</reference>
<evidence type="ECO:0000256" key="9">
    <source>
        <dbReference type="ARBA" id="ARBA00022857"/>
    </source>
</evidence>
<sequence>MEPIHIIGAGLAGSEAAWQIARAGVPVVLHEMRPSVETFAHRTGDCAEMVCSNSFRSDDDRMNAVGQLHWEMRAAGGLIMEMADRHRLPAGGALAVDRDAFSAAVTQALRDQPLVSFAPGEVTELPAEGRWIVATGPLTSAALGQSILQATGEGALAFFDAIAPIVHADTIDMSVCWRQSRYDKGETEEERTAYINCPMTREDYDGFIDALLAAEKTEFHEGETAGYFDGCLPIEVMAERGRETLRHGPMKPVGLTNAHNPAEKPYAVVQLRRDNALGTLYNIVGFQTKMKYGAQVDVFRRIPGLQNASFARLGGIHRNTFLNAPRLIDDRLRLRARPNLRFAGQVTGVEGYVESAAMGLLAGRMAAAEALGRDLAPPPPTTSMGALVNHITGGADARTFQPMNVNFGLYPPLDEMRGGRKGRKDRYPAYTDRAKADFQAWLTTQ</sequence>
<evidence type="ECO:0000256" key="8">
    <source>
        <dbReference type="ARBA" id="ARBA00022827"/>
    </source>
</evidence>
<keyword evidence="3 11" id="KW-0963">Cytoplasm</keyword>
<dbReference type="GO" id="GO:0030488">
    <property type="term" value="P:tRNA methylation"/>
    <property type="evidence" value="ECO:0007669"/>
    <property type="project" value="TreeGrafter"/>
</dbReference>
<dbReference type="InterPro" id="IPR036188">
    <property type="entry name" value="FAD/NAD-bd_sf"/>
</dbReference>
<comment type="function">
    <text evidence="2">NAD-binding protein involved in the addition of a carboxymethylaminomethyl (cmnm) group at the wobble position (U34) of certain tRNAs, forming tRNA-cmnm(5)s(2)U34.</text>
</comment>
<evidence type="ECO:0000256" key="11">
    <source>
        <dbReference type="HAMAP-Rule" id="MF_01037"/>
    </source>
</evidence>
<dbReference type="PROSITE" id="PS01281">
    <property type="entry name" value="GIDA_2"/>
    <property type="match status" value="1"/>
</dbReference>
<dbReference type="PANTHER" id="PTHR11806">
    <property type="entry name" value="GLUCOSE INHIBITED DIVISION PROTEIN A"/>
    <property type="match status" value="1"/>
</dbReference>
<evidence type="ECO:0000256" key="10">
    <source>
        <dbReference type="ARBA" id="ARBA00023027"/>
    </source>
</evidence>
<dbReference type="GO" id="GO:0047151">
    <property type="term" value="F:tRNA (uracil(54)-C5)-methyltransferase activity, 5,10-methylenetetrahydrofolate-dependent"/>
    <property type="evidence" value="ECO:0007669"/>
    <property type="project" value="UniProtKB-UniRule"/>
</dbReference>
<evidence type="ECO:0000313" key="14">
    <source>
        <dbReference type="Proteomes" id="UP000229314"/>
    </source>
</evidence>
<comment type="function">
    <text evidence="11">Catalyzes the folate-dependent formation of 5-methyl-uridine at position 54 (M-5-U54) in all tRNAs.</text>
</comment>
<keyword evidence="7 11" id="KW-0819">tRNA processing</keyword>
<comment type="subcellular location">
    <subcellularLocation>
        <location evidence="11">Cytoplasm</location>
    </subcellularLocation>
</comment>
<dbReference type="RefSeq" id="WP_099649754.1">
    <property type="nucleotide sequence ID" value="NZ_CAJGAB010000053.1"/>
</dbReference>
<dbReference type="Proteomes" id="UP000229314">
    <property type="component" value="Chromosome"/>
</dbReference>
<protein>
    <recommendedName>
        <fullName evidence="11">Methylenetetrahydrofolate--tRNA-(uracil-5-)-methyltransferase TrmFO</fullName>
        <ecNumber evidence="11">2.1.1.74</ecNumber>
    </recommendedName>
    <alternativeName>
        <fullName evidence="11">Folate-dependent tRNA (uracil-5-)-methyltransferase</fullName>
    </alternativeName>
    <alternativeName>
        <fullName evidence="11">Folate-dependent tRNA(M-5-U54)-methyltransferase</fullName>
    </alternativeName>
</protein>
<dbReference type="InterPro" id="IPR040131">
    <property type="entry name" value="MnmG_N"/>
</dbReference>
<dbReference type="PANTHER" id="PTHR11806:SF2">
    <property type="entry name" value="METHYLENETETRAHYDROFOLATE--TRNA-(URACIL-5-)-METHYLTRANSFERASE TRMFO"/>
    <property type="match status" value="1"/>
</dbReference>
<dbReference type="NCBIfam" id="NF003739">
    <property type="entry name" value="PRK05335.1"/>
    <property type="match status" value="1"/>
</dbReference>
<evidence type="ECO:0000256" key="1">
    <source>
        <dbReference type="ARBA" id="ARBA00001974"/>
    </source>
</evidence>
<dbReference type="Gene3D" id="3.50.50.60">
    <property type="entry name" value="FAD/NAD(P)-binding domain"/>
    <property type="match status" value="2"/>
</dbReference>
<evidence type="ECO:0000313" key="13">
    <source>
        <dbReference type="EMBL" id="ATQ57139.1"/>
    </source>
</evidence>
<evidence type="ECO:0000256" key="5">
    <source>
        <dbReference type="ARBA" id="ARBA00022630"/>
    </source>
</evidence>
<dbReference type="InterPro" id="IPR004417">
    <property type="entry name" value="TrmFO"/>
</dbReference>
<evidence type="ECO:0000259" key="12">
    <source>
        <dbReference type="Pfam" id="PF01134"/>
    </source>
</evidence>
<keyword evidence="10 11" id="KW-0520">NAD</keyword>
<evidence type="ECO:0000256" key="6">
    <source>
        <dbReference type="ARBA" id="ARBA00022679"/>
    </source>
</evidence>
<comment type="catalytic activity">
    <reaction evidence="11">
        <text>uridine(54) in tRNA + (6R)-5,10-methylene-5,6,7,8-tetrahydrofolate + NADH + H(+) = 5-methyluridine(54) in tRNA + (6S)-5,6,7,8-tetrahydrofolate + NAD(+)</text>
        <dbReference type="Rhea" id="RHEA:16873"/>
        <dbReference type="Rhea" id="RHEA-COMP:10167"/>
        <dbReference type="Rhea" id="RHEA-COMP:10193"/>
        <dbReference type="ChEBI" id="CHEBI:15378"/>
        <dbReference type="ChEBI" id="CHEBI:15636"/>
        <dbReference type="ChEBI" id="CHEBI:57453"/>
        <dbReference type="ChEBI" id="CHEBI:57540"/>
        <dbReference type="ChEBI" id="CHEBI:57945"/>
        <dbReference type="ChEBI" id="CHEBI:65315"/>
        <dbReference type="ChEBI" id="CHEBI:74447"/>
        <dbReference type="EC" id="2.1.1.74"/>
    </reaction>
</comment>
<dbReference type="GO" id="GO:0005829">
    <property type="term" value="C:cytosol"/>
    <property type="evidence" value="ECO:0007669"/>
    <property type="project" value="TreeGrafter"/>
</dbReference>
<evidence type="ECO:0000256" key="4">
    <source>
        <dbReference type="ARBA" id="ARBA00022603"/>
    </source>
</evidence>
<dbReference type="EMBL" id="CP024422">
    <property type="protein sequence ID" value="ATQ57139.1"/>
    <property type="molecule type" value="Genomic_DNA"/>
</dbReference>
<dbReference type="SUPFAM" id="SSF51905">
    <property type="entry name" value="FAD/NAD(P)-binding domain"/>
    <property type="match status" value="1"/>
</dbReference>
<dbReference type="AlphaFoldDB" id="A0A2D2C3Y9"/>
<evidence type="ECO:0000256" key="3">
    <source>
        <dbReference type="ARBA" id="ARBA00022490"/>
    </source>
</evidence>
<comment type="similarity">
    <text evidence="11">Belongs to the MnmG family. TrmFO subfamily.</text>
</comment>
<dbReference type="EC" id="2.1.1.74" evidence="11"/>
<feature type="domain" description="MnmG N-terminal" evidence="12">
    <location>
        <begin position="4"/>
        <end position="373"/>
    </location>
</feature>
<evidence type="ECO:0000256" key="7">
    <source>
        <dbReference type="ARBA" id="ARBA00022694"/>
    </source>
</evidence>
<keyword evidence="5 11" id="KW-0285">Flavoprotein</keyword>
<comment type="catalytic activity">
    <reaction evidence="11">
        <text>uridine(54) in tRNA + (6R)-5,10-methylene-5,6,7,8-tetrahydrofolate + NADPH + H(+) = 5-methyluridine(54) in tRNA + (6S)-5,6,7,8-tetrahydrofolate + NADP(+)</text>
        <dbReference type="Rhea" id="RHEA:62372"/>
        <dbReference type="Rhea" id="RHEA-COMP:10167"/>
        <dbReference type="Rhea" id="RHEA-COMP:10193"/>
        <dbReference type="ChEBI" id="CHEBI:15378"/>
        <dbReference type="ChEBI" id="CHEBI:15636"/>
        <dbReference type="ChEBI" id="CHEBI:57453"/>
        <dbReference type="ChEBI" id="CHEBI:57783"/>
        <dbReference type="ChEBI" id="CHEBI:58349"/>
        <dbReference type="ChEBI" id="CHEBI:65315"/>
        <dbReference type="ChEBI" id="CHEBI:74447"/>
        <dbReference type="EC" id="2.1.1.74"/>
    </reaction>
</comment>
<organism evidence="13 14">
    <name type="scientific">Paracoccus yeei</name>
    <dbReference type="NCBI Taxonomy" id="147645"/>
    <lineage>
        <taxon>Bacteria</taxon>
        <taxon>Pseudomonadati</taxon>
        <taxon>Pseudomonadota</taxon>
        <taxon>Alphaproteobacteria</taxon>
        <taxon>Rhodobacterales</taxon>
        <taxon>Paracoccaceae</taxon>
        <taxon>Paracoccus</taxon>
    </lineage>
</organism>
<evidence type="ECO:0000256" key="2">
    <source>
        <dbReference type="ARBA" id="ARBA00003717"/>
    </source>
</evidence>
<keyword evidence="6 11" id="KW-0808">Transferase</keyword>
<dbReference type="InterPro" id="IPR002218">
    <property type="entry name" value="MnmG-rel"/>
</dbReference>
<proteinExistence type="inferred from homology"/>
<dbReference type="NCBIfam" id="TIGR00137">
    <property type="entry name" value="gid_trmFO"/>
    <property type="match status" value="1"/>
</dbReference>
<dbReference type="HAMAP" id="MF_01037">
    <property type="entry name" value="TrmFO"/>
    <property type="match status" value="1"/>
</dbReference>
<comment type="cofactor">
    <cofactor evidence="1 11">
        <name>FAD</name>
        <dbReference type="ChEBI" id="CHEBI:57692"/>
    </cofactor>
</comment>
<keyword evidence="8 11" id="KW-0274">FAD</keyword>
<dbReference type="Pfam" id="PF01134">
    <property type="entry name" value="GIDA"/>
    <property type="match status" value="1"/>
</dbReference>
<feature type="binding site" evidence="11">
    <location>
        <begin position="8"/>
        <end position="13"/>
    </location>
    <ligand>
        <name>FAD</name>
        <dbReference type="ChEBI" id="CHEBI:57692"/>
    </ligand>
</feature>